<dbReference type="Proteomes" id="UP000028712">
    <property type="component" value="Unassembled WGS sequence"/>
</dbReference>
<dbReference type="EMBL" id="JPRM01000007">
    <property type="protein sequence ID" value="KFF17933.1"/>
    <property type="molecule type" value="Genomic_DNA"/>
</dbReference>
<evidence type="ECO:0000313" key="8">
    <source>
        <dbReference type="Proteomes" id="UP000198424"/>
    </source>
</evidence>
<feature type="modified residue" description="O-(pantetheine 4'-phosphoryl)serine" evidence="3">
    <location>
        <position position="39"/>
    </location>
</feature>
<evidence type="ECO:0000256" key="1">
    <source>
        <dbReference type="ARBA" id="ARBA00022450"/>
    </source>
</evidence>
<dbReference type="SUPFAM" id="SSF47336">
    <property type="entry name" value="ACP-like"/>
    <property type="match status" value="1"/>
</dbReference>
<organism evidence="5 7">
    <name type="scientific">Flavobacterium hydatis</name>
    <name type="common">Cytophaga aquatilis</name>
    <dbReference type="NCBI Taxonomy" id="991"/>
    <lineage>
        <taxon>Bacteria</taxon>
        <taxon>Pseudomonadati</taxon>
        <taxon>Bacteroidota</taxon>
        <taxon>Flavobacteriia</taxon>
        <taxon>Flavobacteriales</taxon>
        <taxon>Flavobacteriaceae</taxon>
        <taxon>Flavobacterium</taxon>
    </lineage>
</organism>
<evidence type="ECO:0000259" key="4">
    <source>
        <dbReference type="PROSITE" id="PS50075"/>
    </source>
</evidence>
<comment type="similarity">
    <text evidence="3">Belongs to the acyl carrier protein (ACP) family.</text>
</comment>
<dbReference type="Proteomes" id="UP000198424">
    <property type="component" value="Unassembled WGS sequence"/>
</dbReference>
<dbReference type="InterPro" id="IPR003231">
    <property type="entry name" value="ACP"/>
</dbReference>
<keyword evidence="3" id="KW-0444">Lipid biosynthesis</keyword>
<keyword evidence="1 3" id="KW-0596">Phosphopantetheine</keyword>
<dbReference type="HAMAP" id="MF_01217">
    <property type="entry name" value="Acyl_carrier"/>
    <property type="match status" value="1"/>
</dbReference>
<evidence type="ECO:0000313" key="7">
    <source>
        <dbReference type="Proteomes" id="UP000028712"/>
    </source>
</evidence>
<keyword evidence="3" id="KW-0275">Fatty acid biosynthesis</keyword>
<dbReference type="STRING" id="991.IW20_06590"/>
<proteinExistence type="inferred from homology"/>
<dbReference type="EMBL" id="MUGY01000027">
    <property type="protein sequence ID" value="OXA90899.1"/>
    <property type="molecule type" value="Genomic_DNA"/>
</dbReference>
<comment type="function">
    <text evidence="3">Carrier of the growing fatty acid chain in fatty acid biosynthesis.</text>
</comment>
<protein>
    <recommendedName>
        <fullName evidence="3">Acyl carrier protein</fullName>
        <shortName evidence="3">ACP</shortName>
    </recommendedName>
</protein>
<dbReference type="PROSITE" id="PS50075">
    <property type="entry name" value="CARRIER"/>
    <property type="match status" value="1"/>
</dbReference>
<dbReference type="UniPathway" id="UPA00094"/>
<feature type="domain" description="Carrier" evidence="4">
    <location>
        <begin position="1"/>
        <end position="79"/>
    </location>
</feature>
<dbReference type="InterPro" id="IPR009081">
    <property type="entry name" value="PP-bd_ACP"/>
</dbReference>
<dbReference type="GO" id="GO:0005737">
    <property type="term" value="C:cytoplasm"/>
    <property type="evidence" value="ECO:0007669"/>
    <property type="project" value="UniProtKB-SubCell"/>
</dbReference>
<reference evidence="5 7" key="1">
    <citation type="submission" date="2014-07" db="EMBL/GenBank/DDBJ databases">
        <title>Genome of Flavobacterium hydatis DSM 2063.</title>
        <authorList>
            <person name="Pipes S.E."/>
            <person name="Stropko S.J."/>
            <person name="Newman J.D."/>
        </authorList>
    </citation>
    <scope>NUCLEOTIDE SEQUENCE [LARGE SCALE GENOMIC DNA]</scope>
    <source>
        <strain evidence="5 7">DSM 2063</strain>
    </source>
</reference>
<dbReference type="Pfam" id="PF00550">
    <property type="entry name" value="PP-binding"/>
    <property type="match status" value="1"/>
</dbReference>
<dbReference type="InterPro" id="IPR036736">
    <property type="entry name" value="ACP-like_sf"/>
</dbReference>
<evidence type="ECO:0000313" key="6">
    <source>
        <dbReference type="EMBL" id="OXA90899.1"/>
    </source>
</evidence>
<name>A0A086AML9_FLAHY</name>
<gene>
    <name evidence="3" type="primary">acpP</name>
    <name evidence="6" type="ORF">B0A62_18970</name>
    <name evidence="5" type="ORF">IW20_06590</name>
</gene>
<dbReference type="AlphaFoldDB" id="A0A086AML9"/>
<keyword evidence="3" id="KW-0276">Fatty acid metabolism</keyword>
<reference evidence="6 8" key="2">
    <citation type="submission" date="2016-11" db="EMBL/GenBank/DDBJ databases">
        <title>Whole genomes of Flavobacteriaceae.</title>
        <authorList>
            <person name="Stine C."/>
            <person name="Li C."/>
            <person name="Tadesse D."/>
        </authorList>
    </citation>
    <scope>NUCLEOTIDE SEQUENCE [LARGE SCALE GENOMIC DNA]</scope>
    <source>
        <strain evidence="6 8">ATCC 29551</strain>
    </source>
</reference>
<keyword evidence="3" id="KW-0443">Lipid metabolism</keyword>
<comment type="caution">
    <text evidence="5">The sequence shown here is derived from an EMBL/GenBank/DDBJ whole genome shotgun (WGS) entry which is preliminary data.</text>
</comment>
<keyword evidence="3" id="KW-0963">Cytoplasm</keyword>
<dbReference type="GO" id="GO:0000036">
    <property type="term" value="F:acyl carrier activity"/>
    <property type="evidence" value="ECO:0007669"/>
    <property type="project" value="UniProtKB-UniRule"/>
</dbReference>
<accession>A0A086AML9</accession>
<comment type="pathway">
    <text evidence="3">Lipid metabolism; fatty acid biosynthesis.</text>
</comment>
<keyword evidence="2 3" id="KW-0597">Phosphoprotein</keyword>
<keyword evidence="8" id="KW-1185">Reference proteome</keyword>
<evidence type="ECO:0000256" key="3">
    <source>
        <dbReference type="HAMAP-Rule" id="MF_01217"/>
    </source>
</evidence>
<evidence type="ECO:0000313" key="5">
    <source>
        <dbReference type="EMBL" id="KFF17933.1"/>
    </source>
</evidence>
<dbReference type="RefSeq" id="WP_035620058.1">
    <property type="nucleotide sequence ID" value="NZ_JBEWQG010000010.1"/>
</dbReference>
<comment type="PTM">
    <text evidence="3">4'-phosphopantetheine is transferred from CoA to a specific serine of apo-ACP by AcpS. This modification is essential for activity because fatty acids are bound in thioester linkage to the sulfhydryl of the prosthetic group.</text>
</comment>
<comment type="subcellular location">
    <subcellularLocation>
        <location evidence="3">Cytoplasm</location>
    </subcellularLocation>
</comment>
<evidence type="ECO:0000256" key="2">
    <source>
        <dbReference type="ARBA" id="ARBA00022553"/>
    </source>
</evidence>
<dbReference type="eggNOG" id="COG0236">
    <property type="taxonomic scope" value="Bacteria"/>
</dbReference>
<dbReference type="Gene3D" id="1.10.1200.10">
    <property type="entry name" value="ACP-like"/>
    <property type="match status" value="1"/>
</dbReference>
<sequence length="84" mass="9473">MNKQEIIEKINGFLVDEFEVDNDDIEPNANLKDTLGLDSLDYVDLVVSIESNFGVKLVEVDFVGIATFQNFYDLIETKLKAKTA</sequence>
<dbReference type="OrthoDB" id="1004764at2"/>